<feature type="domain" description="Thioredoxin" evidence="2">
    <location>
        <begin position="57"/>
        <end position="190"/>
    </location>
</feature>
<dbReference type="InterPro" id="IPR013766">
    <property type="entry name" value="Thioredoxin_domain"/>
</dbReference>
<evidence type="ECO:0000259" key="2">
    <source>
        <dbReference type="PROSITE" id="PS51352"/>
    </source>
</evidence>
<name>A0A7S1HQ55_9EUKA</name>
<accession>A0A7S1HQ55</accession>
<reference evidence="3" key="1">
    <citation type="submission" date="2021-01" db="EMBL/GenBank/DDBJ databases">
        <authorList>
            <person name="Corre E."/>
            <person name="Pelletier E."/>
            <person name="Niang G."/>
            <person name="Scheremetjew M."/>
            <person name="Finn R."/>
            <person name="Kale V."/>
            <person name="Holt S."/>
            <person name="Cochrane G."/>
            <person name="Meng A."/>
            <person name="Brown T."/>
            <person name="Cohen L."/>
        </authorList>
    </citation>
    <scope>NUCLEOTIDE SEQUENCE</scope>
    <source>
        <strain evidence="3">RCC1383</strain>
    </source>
</reference>
<dbReference type="Gene3D" id="3.40.30.10">
    <property type="entry name" value="Glutaredoxin"/>
    <property type="match status" value="1"/>
</dbReference>
<feature type="signal peptide" evidence="1">
    <location>
        <begin position="1"/>
        <end position="18"/>
    </location>
</feature>
<dbReference type="AlphaFoldDB" id="A0A7S1HQ55"/>
<dbReference type="EMBL" id="HBFZ01000758">
    <property type="protein sequence ID" value="CAD8987716.1"/>
    <property type="molecule type" value="Transcribed_RNA"/>
</dbReference>
<dbReference type="SUPFAM" id="SSF52833">
    <property type="entry name" value="Thioredoxin-like"/>
    <property type="match status" value="1"/>
</dbReference>
<proteinExistence type="predicted"/>
<dbReference type="InterPro" id="IPR036249">
    <property type="entry name" value="Thioredoxin-like_sf"/>
</dbReference>
<organism evidence="3">
    <name type="scientific">Phaeocystis cordata</name>
    <dbReference type="NCBI Taxonomy" id="118079"/>
    <lineage>
        <taxon>Eukaryota</taxon>
        <taxon>Haptista</taxon>
        <taxon>Haptophyta</taxon>
        <taxon>Prymnesiophyceae</taxon>
        <taxon>Phaeocystales</taxon>
        <taxon>Phaeocystaceae</taxon>
        <taxon>Phaeocystis</taxon>
    </lineage>
</organism>
<gene>
    <name evidence="3" type="ORF">PCOR1465_LOCUS500</name>
</gene>
<evidence type="ECO:0000256" key="1">
    <source>
        <dbReference type="SAM" id="SignalP"/>
    </source>
</evidence>
<keyword evidence="1" id="KW-0732">Signal</keyword>
<protein>
    <recommendedName>
        <fullName evidence="2">Thioredoxin domain-containing protein</fullName>
    </recommendedName>
</protein>
<dbReference type="CDD" id="cd02947">
    <property type="entry name" value="TRX_family"/>
    <property type="match status" value="1"/>
</dbReference>
<dbReference type="Pfam" id="PF00085">
    <property type="entry name" value="Thioredoxin"/>
    <property type="match status" value="1"/>
</dbReference>
<sequence>MAGWTTIVVLLALPALHAALVRLPSMPTRQPLPARPRRVSMEYRETDDPGFAAAAAWSAGLAHEGAGQTQSAEARARSQYMHVTSVDELERALSMGQRSLVLFGAKWCPACRAIVPRMKRLAKKHPEVVWVIVHHSKATNMDAAFSAYNINQLPTLTFFDENGRPQSSEVIEAAHSFEVAARSKLARLDFQP</sequence>
<feature type="chain" id="PRO_5030706205" description="Thioredoxin domain-containing protein" evidence="1">
    <location>
        <begin position="19"/>
        <end position="192"/>
    </location>
</feature>
<evidence type="ECO:0000313" key="3">
    <source>
        <dbReference type="EMBL" id="CAD8987716.1"/>
    </source>
</evidence>
<dbReference type="PROSITE" id="PS51352">
    <property type="entry name" value="THIOREDOXIN_2"/>
    <property type="match status" value="1"/>
</dbReference>